<dbReference type="Proteomes" id="UP001153737">
    <property type="component" value="Chromosome 3"/>
</dbReference>
<comment type="similarity">
    <text evidence="2">Belongs to the ATP-dependent AMP-binding enzyme family.</text>
</comment>
<evidence type="ECO:0000256" key="12">
    <source>
        <dbReference type="ARBA" id="ARBA00023262"/>
    </source>
</evidence>
<dbReference type="OrthoDB" id="10253869at2759"/>
<dbReference type="GO" id="GO:0008218">
    <property type="term" value="P:bioluminescence"/>
    <property type="evidence" value="ECO:0007669"/>
    <property type="project" value="UniProtKB-KW"/>
</dbReference>
<dbReference type="GO" id="GO:0005777">
    <property type="term" value="C:peroxisome"/>
    <property type="evidence" value="ECO:0007669"/>
    <property type="project" value="UniProtKB-SubCell"/>
</dbReference>
<dbReference type="Pfam" id="PF00501">
    <property type="entry name" value="AMP-binding"/>
    <property type="match status" value="1"/>
</dbReference>
<keyword evidence="10" id="KW-0576">Peroxisome</keyword>
<dbReference type="SUPFAM" id="SSF56801">
    <property type="entry name" value="Acetyl-CoA synthetase-like"/>
    <property type="match status" value="1"/>
</dbReference>
<feature type="domain" description="AMP-binding enzyme C-terminal" evidence="15">
    <location>
        <begin position="514"/>
        <end position="590"/>
    </location>
</feature>
<dbReference type="InterPro" id="IPR000873">
    <property type="entry name" value="AMP-dep_synth/lig_dom"/>
</dbReference>
<dbReference type="GO" id="GO:0004497">
    <property type="term" value="F:monooxygenase activity"/>
    <property type="evidence" value="ECO:0007669"/>
    <property type="project" value="UniProtKB-KW"/>
</dbReference>
<evidence type="ECO:0000256" key="8">
    <source>
        <dbReference type="ARBA" id="ARBA00023002"/>
    </source>
</evidence>
<accession>A0A9N9SF19</accession>
<evidence type="ECO:0000256" key="13">
    <source>
        <dbReference type="ARBA" id="ARBA00048497"/>
    </source>
</evidence>
<keyword evidence="12" id="KW-0599">Photoprotein</keyword>
<gene>
    <name evidence="16" type="ORF">PHAECO_LOCUS7072</name>
</gene>
<dbReference type="AlphaFoldDB" id="A0A9N9SF19"/>
<dbReference type="InterPro" id="IPR045851">
    <property type="entry name" value="AMP-bd_C_sf"/>
</dbReference>
<evidence type="ECO:0000259" key="15">
    <source>
        <dbReference type="Pfam" id="PF13193"/>
    </source>
</evidence>
<evidence type="ECO:0000313" key="17">
    <source>
        <dbReference type="Proteomes" id="UP001153737"/>
    </source>
</evidence>
<keyword evidence="6" id="KW-0547">Nucleotide-binding</keyword>
<keyword evidence="17" id="KW-1185">Reference proteome</keyword>
<dbReference type="PANTHER" id="PTHR24096">
    <property type="entry name" value="LONG-CHAIN-FATTY-ACID--COA LIGASE"/>
    <property type="match status" value="1"/>
</dbReference>
<sequence length="599" mass="65771">MSMINLRQKTAVLAQTYQNGILSLLPNALTNDSNRQYNTNTMVPVRKRHFLRGNEKLKRSVRHLGGGIVKSPLGPVDEIPNENLVEFCFKESENWSDEPAATCAVTGRSYTHGMMRMLVNRCAQALLGHCGLQPREVVGLLLPNIPEFVIVCHGAIEAGLVVTFVNPLYTPDEIKRQFQSAGVKMIITVPILLEVATTIAPELQNYRSTICIGGDDDISKNVHGLQSLLTAGHESELPGINPREVTILPYSSGTTGLPKGVMLSHFNLISNLVQQSHPEVLKTRTEDGSKYTIFTALPFFHIYGFNSILNNSLRSGCHIITIPRFSPEDYIKALETYKPTFLCTVPSLLLFLATHPAVTTEHLAPVEDVWSGAAPLTEGILQKFKEKLNKPHVVVRQGYGMTESSPVSLCMPLSTPPTKVGTVGVPFPGTEAKIMSLSSGEVLGPNEPGELLVRGPQIMMGYLNNEQATAETIDEEGWLHTGDVALYDEDSYFYIVDRCKELIKVKGNQVSPTELENLILEIEGIVDAAVIGIPDPLAGEVPKAYVVRKPGIDLSESEVQRFVNGKVTNYKKLVGGVKFIESIPRNASGKVLRNELRQQ</sequence>
<evidence type="ECO:0000256" key="9">
    <source>
        <dbReference type="ARBA" id="ARBA00023033"/>
    </source>
</evidence>
<evidence type="ECO:0000256" key="4">
    <source>
        <dbReference type="ARBA" id="ARBA00019043"/>
    </source>
</evidence>
<name>A0A9N9SF19_PHACE</name>
<dbReference type="CDD" id="cd05911">
    <property type="entry name" value="Firefly_Luc_like"/>
    <property type="match status" value="1"/>
</dbReference>
<evidence type="ECO:0000256" key="5">
    <source>
        <dbReference type="ARBA" id="ARBA00022723"/>
    </source>
</evidence>
<dbReference type="GO" id="GO:0046949">
    <property type="term" value="P:fatty-acyl-CoA biosynthetic process"/>
    <property type="evidence" value="ECO:0007669"/>
    <property type="project" value="TreeGrafter"/>
</dbReference>
<keyword evidence="11" id="KW-0455">Luminescence</keyword>
<dbReference type="PROSITE" id="PS00455">
    <property type="entry name" value="AMP_BINDING"/>
    <property type="match status" value="1"/>
</dbReference>
<dbReference type="Gene3D" id="3.30.300.30">
    <property type="match status" value="1"/>
</dbReference>
<protein>
    <recommendedName>
        <fullName evidence="4">Luciferin 4-monooxygenase</fullName>
        <ecNumber evidence="3">1.13.12.7</ecNumber>
    </recommendedName>
</protein>
<keyword evidence="8" id="KW-0560">Oxidoreductase</keyword>
<dbReference type="InterPro" id="IPR020845">
    <property type="entry name" value="AMP-binding_CS"/>
</dbReference>
<evidence type="ECO:0000256" key="6">
    <source>
        <dbReference type="ARBA" id="ARBA00022741"/>
    </source>
</evidence>
<keyword evidence="9" id="KW-0503">Monooxygenase</keyword>
<evidence type="ECO:0000256" key="1">
    <source>
        <dbReference type="ARBA" id="ARBA00004275"/>
    </source>
</evidence>
<comment type="catalytic activity">
    <reaction evidence="13">
        <text>firefly D-luciferin + ATP + O2 = firefly oxyluciferin + hnu + AMP + CO2 + diphosphate</text>
        <dbReference type="Rhea" id="RHEA:10732"/>
        <dbReference type="ChEBI" id="CHEBI:15379"/>
        <dbReference type="ChEBI" id="CHEBI:16526"/>
        <dbReference type="ChEBI" id="CHEBI:16792"/>
        <dbReference type="ChEBI" id="CHEBI:30212"/>
        <dbReference type="ChEBI" id="CHEBI:30616"/>
        <dbReference type="ChEBI" id="CHEBI:33019"/>
        <dbReference type="ChEBI" id="CHEBI:58038"/>
        <dbReference type="ChEBI" id="CHEBI:456215"/>
        <dbReference type="EC" id="1.13.12.7"/>
    </reaction>
</comment>
<reference evidence="16" key="2">
    <citation type="submission" date="2022-10" db="EMBL/GenBank/DDBJ databases">
        <authorList>
            <consortium name="ENA_rothamsted_submissions"/>
            <consortium name="culmorum"/>
            <person name="King R."/>
        </authorList>
    </citation>
    <scope>NUCLEOTIDE SEQUENCE</scope>
</reference>
<reference evidence="16" key="1">
    <citation type="submission" date="2022-01" db="EMBL/GenBank/DDBJ databases">
        <authorList>
            <person name="King R."/>
        </authorList>
    </citation>
    <scope>NUCLEOTIDE SEQUENCE</scope>
</reference>
<keyword evidence="5" id="KW-0479">Metal-binding</keyword>
<evidence type="ECO:0000256" key="11">
    <source>
        <dbReference type="ARBA" id="ARBA00023223"/>
    </source>
</evidence>
<dbReference type="GO" id="GO:0046872">
    <property type="term" value="F:metal ion binding"/>
    <property type="evidence" value="ECO:0007669"/>
    <property type="project" value="UniProtKB-KW"/>
</dbReference>
<feature type="domain" description="AMP-dependent synthetase/ligase" evidence="14">
    <location>
        <begin position="93"/>
        <end position="463"/>
    </location>
</feature>
<dbReference type="EMBL" id="OU896709">
    <property type="protein sequence ID" value="CAG9819532.1"/>
    <property type="molecule type" value="Genomic_DNA"/>
</dbReference>
<proteinExistence type="inferred from homology"/>
<organism evidence="16 17">
    <name type="scientific">Phaedon cochleariae</name>
    <name type="common">Mustard beetle</name>
    <dbReference type="NCBI Taxonomy" id="80249"/>
    <lineage>
        <taxon>Eukaryota</taxon>
        <taxon>Metazoa</taxon>
        <taxon>Ecdysozoa</taxon>
        <taxon>Arthropoda</taxon>
        <taxon>Hexapoda</taxon>
        <taxon>Insecta</taxon>
        <taxon>Pterygota</taxon>
        <taxon>Neoptera</taxon>
        <taxon>Endopterygota</taxon>
        <taxon>Coleoptera</taxon>
        <taxon>Polyphaga</taxon>
        <taxon>Cucujiformia</taxon>
        <taxon>Chrysomeloidea</taxon>
        <taxon>Chrysomelidae</taxon>
        <taxon>Chrysomelinae</taxon>
        <taxon>Chrysomelini</taxon>
        <taxon>Phaedon</taxon>
    </lineage>
</organism>
<dbReference type="InterPro" id="IPR025110">
    <property type="entry name" value="AMP-bd_C"/>
</dbReference>
<evidence type="ECO:0000256" key="7">
    <source>
        <dbReference type="ARBA" id="ARBA00022840"/>
    </source>
</evidence>
<evidence type="ECO:0000259" key="14">
    <source>
        <dbReference type="Pfam" id="PF00501"/>
    </source>
</evidence>
<keyword evidence="7" id="KW-0067">ATP-binding</keyword>
<comment type="subcellular location">
    <subcellularLocation>
        <location evidence="1">Peroxisome</location>
    </subcellularLocation>
</comment>
<dbReference type="EC" id="1.13.12.7" evidence="3"/>
<evidence type="ECO:0000256" key="2">
    <source>
        <dbReference type="ARBA" id="ARBA00006432"/>
    </source>
</evidence>
<dbReference type="PANTHER" id="PTHR24096:SF394">
    <property type="entry name" value="LUCIFERIN 4-MONOOXYGENASE"/>
    <property type="match status" value="1"/>
</dbReference>
<dbReference type="FunFam" id="3.40.50.12780:FF:000003">
    <property type="entry name" value="Long-chain-fatty-acid--CoA ligase FadD"/>
    <property type="match status" value="1"/>
</dbReference>
<dbReference type="Gene3D" id="3.40.50.12780">
    <property type="entry name" value="N-terminal domain of ligase-like"/>
    <property type="match status" value="1"/>
</dbReference>
<evidence type="ECO:0000256" key="3">
    <source>
        <dbReference type="ARBA" id="ARBA00012532"/>
    </source>
</evidence>
<evidence type="ECO:0000256" key="10">
    <source>
        <dbReference type="ARBA" id="ARBA00023140"/>
    </source>
</evidence>
<dbReference type="GO" id="GO:0005524">
    <property type="term" value="F:ATP binding"/>
    <property type="evidence" value="ECO:0007669"/>
    <property type="project" value="UniProtKB-KW"/>
</dbReference>
<dbReference type="GO" id="GO:0004467">
    <property type="term" value="F:long-chain fatty acid-CoA ligase activity"/>
    <property type="evidence" value="ECO:0007669"/>
    <property type="project" value="TreeGrafter"/>
</dbReference>
<dbReference type="FunFam" id="3.30.300.30:FF:000007">
    <property type="entry name" value="4-coumarate--CoA ligase 2"/>
    <property type="match status" value="1"/>
</dbReference>
<dbReference type="Pfam" id="PF13193">
    <property type="entry name" value="AMP-binding_C"/>
    <property type="match status" value="1"/>
</dbReference>
<evidence type="ECO:0000313" key="16">
    <source>
        <dbReference type="EMBL" id="CAG9819532.1"/>
    </source>
</evidence>
<dbReference type="InterPro" id="IPR042099">
    <property type="entry name" value="ANL_N_sf"/>
</dbReference>